<protein>
    <submittedName>
        <fullName evidence="3">Short-chain dehydrogenase/reductase SDR</fullName>
    </submittedName>
</protein>
<proteinExistence type="inferred from homology"/>
<dbReference type="STRING" id="446470.Snas_3036"/>
<dbReference type="EMBL" id="CP001778">
    <property type="protein sequence ID" value="ADD42707.1"/>
    <property type="molecule type" value="Genomic_DNA"/>
</dbReference>
<sequence length="269" mass="28619">MSAPKVVLVAGASSGIGQAAAEMLAERGHTVFGTSRDPARVKGKGVTPVRLELGDDVSAHRCVSEVADRAGHIDAMVYSAGYFVAGAVEETPAALALAQLEAYLVGAHRLVRAVLPIMRDVGEGRLILMSSSAAVAPIPFHAVYSASKAALEHYAEALRYEVEPLGIDVSCVQGTGVRTAAAANARLTEPVIGAYEPNRTRVIDRFIRDQNEGPSPDTIAAAIVRAVETYRPRARYRVGMTAKTLPLLRGLLPSTVFRRLLARSFGYRA</sequence>
<dbReference type="PROSITE" id="PS00061">
    <property type="entry name" value="ADH_SHORT"/>
    <property type="match status" value="1"/>
</dbReference>
<organism evidence="3 4">
    <name type="scientific">Stackebrandtia nassauensis (strain DSM 44728 / CIP 108903 / NRRL B-16338 / NBRC 102104 / LLR-40K-21)</name>
    <dbReference type="NCBI Taxonomy" id="446470"/>
    <lineage>
        <taxon>Bacteria</taxon>
        <taxon>Bacillati</taxon>
        <taxon>Actinomycetota</taxon>
        <taxon>Actinomycetes</taxon>
        <taxon>Glycomycetales</taxon>
        <taxon>Glycomycetaceae</taxon>
        <taxon>Stackebrandtia</taxon>
    </lineage>
</organism>
<dbReference type="GO" id="GO:0016491">
    <property type="term" value="F:oxidoreductase activity"/>
    <property type="evidence" value="ECO:0007669"/>
    <property type="project" value="UniProtKB-KW"/>
</dbReference>
<dbReference type="AlphaFoldDB" id="D3QAC4"/>
<dbReference type="OrthoDB" id="3178062at2"/>
<comment type="similarity">
    <text evidence="1">Belongs to the short-chain dehydrogenases/reductases (SDR) family.</text>
</comment>
<dbReference type="eggNOG" id="COG0300">
    <property type="taxonomic scope" value="Bacteria"/>
</dbReference>
<dbReference type="RefSeq" id="WP_013018278.1">
    <property type="nucleotide sequence ID" value="NC_013947.1"/>
</dbReference>
<dbReference type="SUPFAM" id="SSF51735">
    <property type="entry name" value="NAD(P)-binding Rossmann-fold domains"/>
    <property type="match status" value="1"/>
</dbReference>
<accession>D3QAC4</accession>
<dbReference type="KEGG" id="sna:Snas_3036"/>
<dbReference type="PANTHER" id="PTHR43976">
    <property type="entry name" value="SHORT CHAIN DEHYDROGENASE"/>
    <property type="match status" value="1"/>
</dbReference>
<evidence type="ECO:0000313" key="4">
    <source>
        <dbReference type="Proteomes" id="UP000000844"/>
    </source>
</evidence>
<dbReference type="Gene3D" id="3.40.50.720">
    <property type="entry name" value="NAD(P)-binding Rossmann-like Domain"/>
    <property type="match status" value="1"/>
</dbReference>
<name>D3QAC4_STANL</name>
<keyword evidence="2" id="KW-0560">Oxidoreductase</keyword>
<dbReference type="InterPro" id="IPR036291">
    <property type="entry name" value="NAD(P)-bd_dom_sf"/>
</dbReference>
<reference evidence="3 4" key="1">
    <citation type="journal article" date="2009" name="Stand. Genomic Sci.">
        <title>Complete genome sequence of Stackebrandtia nassauensis type strain (LLR-40K-21).</title>
        <authorList>
            <person name="Munk C."/>
            <person name="Lapidus A."/>
            <person name="Copeland A."/>
            <person name="Jando M."/>
            <person name="Mayilraj S."/>
            <person name="Glavina Del Rio T."/>
            <person name="Nolan M."/>
            <person name="Chen F."/>
            <person name="Lucas S."/>
            <person name="Tice H."/>
            <person name="Cheng J.F."/>
            <person name="Han C."/>
            <person name="Detter J.C."/>
            <person name="Bruce D."/>
            <person name="Goodwin L."/>
            <person name="Chain P."/>
            <person name="Pitluck S."/>
            <person name="Goker M."/>
            <person name="Ovchinikova G."/>
            <person name="Pati A."/>
            <person name="Ivanova N."/>
            <person name="Mavromatis K."/>
            <person name="Chen A."/>
            <person name="Palaniappan K."/>
            <person name="Land M."/>
            <person name="Hauser L."/>
            <person name="Chang Y.J."/>
            <person name="Jeffries C.D."/>
            <person name="Bristow J."/>
            <person name="Eisen J.A."/>
            <person name="Markowitz V."/>
            <person name="Hugenholtz P."/>
            <person name="Kyrpides N.C."/>
            <person name="Klenk H.P."/>
        </authorList>
    </citation>
    <scope>NUCLEOTIDE SEQUENCE [LARGE SCALE GENOMIC DNA]</scope>
    <source>
        <strain evidence="4">DSM 44728 / CIP 108903 / NRRL B-16338 / NBRC 102104 / LLR-40K-21</strain>
    </source>
</reference>
<dbReference type="Proteomes" id="UP000000844">
    <property type="component" value="Chromosome"/>
</dbReference>
<dbReference type="InterPro" id="IPR020904">
    <property type="entry name" value="Sc_DH/Rdtase_CS"/>
</dbReference>
<dbReference type="HOGENOM" id="CLU_010194_2_9_11"/>
<keyword evidence="4" id="KW-1185">Reference proteome</keyword>
<evidence type="ECO:0000256" key="2">
    <source>
        <dbReference type="ARBA" id="ARBA00023002"/>
    </source>
</evidence>
<evidence type="ECO:0000313" key="3">
    <source>
        <dbReference type="EMBL" id="ADD42707.1"/>
    </source>
</evidence>
<dbReference type="InterPro" id="IPR002347">
    <property type="entry name" value="SDR_fam"/>
</dbReference>
<dbReference type="PANTHER" id="PTHR43976:SF16">
    <property type="entry name" value="SHORT-CHAIN DEHYDROGENASE_REDUCTASE FAMILY PROTEIN"/>
    <property type="match status" value="1"/>
</dbReference>
<dbReference type="Pfam" id="PF00106">
    <property type="entry name" value="adh_short"/>
    <property type="match status" value="1"/>
</dbReference>
<dbReference type="InterPro" id="IPR051911">
    <property type="entry name" value="SDR_oxidoreductase"/>
</dbReference>
<dbReference type="PRINTS" id="PR00081">
    <property type="entry name" value="GDHRDH"/>
</dbReference>
<evidence type="ECO:0000256" key="1">
    <source>
        <dbReference type="ARBA" id="ARBA00006484"/>
    </source>
</evidence>
<gene>
    <name evidence="3" type="ordered locus">Snas_3036</name>
</gene>